<dbReference type="Pfam" id="PF10321">
    <property type="entry name" value="7TM_GPCR_Srt"/>
    <property type="match status" value="1"/>
</dbReference>
<feature type="transmembrane region" description="Helical" evidence="1">
    <location>
        <begin position="36"/>
        <end position="60"/>
    </location>
</feature>
<dbReference type="InterPro" id="IPR019425">
    <property type="entry name" value="7TM_GPCR_serpentine_rcpt_Srt"/>
</dbReference>
<keyword evidence="1" id="KW-0812">Transmembrane</keyword>
<dbReference type="EMBL" id="JAUCMV010000001">
    <property type="protein sequence ID" value="KAK0427165.1"/>
    <property type="molecule type" value="Genomic_DNA"/>
</dbReference>
<evidence type="ECO:0000256" key="1">
    <source>
        <dbReference type="SAM" id="Phobius"/>
    </source>
</evidence>
<organism evidence="2 3">
    <name type="scientific">Steinernema hermaphroditum</name>
    <dbReference type="NCBI Taxonomy" id="289476"/>
    <lineage>
        <taxon>Eukaryota</taxon>
        <taxon>Metazoa</taxon>
        <taxon>Ecdysozoa</taxon>
        <taxon>Nematoda</taxon>
        <taxon>Chromadorea</taxon>
        <taxon>Rhabditida</taxon>
        <taxon>Tylenchina</taxon>
        <taxon>Panagrolaimomorpha</taxon>
        <taxon>Strongyloidoidea</taxon>
        <taxon>Steinernematidae</taxon>
        <taxon>Steinernema</taxon>
    </lineage>
</organism>
<dbReference type="PANTHER" id="PTHR23021:SF11">
    <property type="entry name" value="SERPENTINE RECEPTOR, CLASS T"/>
    <property type="match status" value="1"/>
</dbReference>
<feature type="transmembrane region" description="Helical" evidence="1">
    <location>
        <begin position="104"/>
        <end position="127"/>
    </location>
</feature>
<protein>
    <recommendedName>
        <fullName evidence="4">7TM GPCR serpentine receptor class x (Srx) domain-containing protein</fullName>
    </recommendedName>
</protein>
<evidence type="ECO:0008006" key="4">
    <source>
        <dbReference type="Google" id="ProtNLM"/>
    </source>
</evidence>
<dbReference type="Proteomes" id="UP001175271">
    <property type="component" value="Unassembled WGS sequence"/>
</dbReference>
<name>A0AA39IMQ2_9BILA</name>
<feature type="transmembrane region" description="Helical" evidence="1">
    <location>
        <begin position="148"/>
        <end position="165"/>
    </location>
</feature>
<keyword evidence="3" id="KW-1185">Reference proteome</keyword>
<feature type="transmembrane region" description="Helical" evidence="1">
    <location>
        <begin position="247"/>
        <end position="266"/>
    </location>
</feature>
<evidence type="ECO:0000313" key="2">
    <source>
        <dbReference type="EMBL" id="KAK0427165.1"/>
    </source>
</evidence>
<sequence length="348" mass="39979">MELLLTHYEKWSELYNCSKMSTSQWEAERNPFRTLGVFYCSLGTTTITAYLICLKVMWGLRQNSCYKIMMQIGVMDVSTLLINTLFAGYVAFNGFSFCDIPLSNYVLGSIVVGTWANCCASSIMLAINRSIELWFPSKMSAIFGGYRILPWMAVPFAYQFYFTWYTPACTYNSKAHAWFYYPFAGFSAYDDLDQTLYANIPEDIHNVSTCFIIAGFYVFLTFTLWYKSRNTSNRAVTTMQKKLIIQACYICSFELAACLLYTYIHYVEIRLWLNVLTNMCWISCNCGAAVIYITLNETIRRGFLETVLPKFALEKLQPKSTVFSTTVFGHSSVAPRMSVWVDEHHAVC</sequence>
<dbReference type="SUPFAM" id="SSF81321">
    <property type="entry name" value="Family A G protein-coupled receptor-like"/>
    <property type="match status" value="1"/>
</dbReference>
<comment type="caution">
    <text evidence="2">The sequence shown here is derived from an EMBL/GenBank/DDBJ whole genome shotgun (WGS) entry which is preliminary data.</text>
</comment>
<feature type="transmembrane region" description="Helical" evidence="1">
    <location>
        <begin position="204"/>
        <end position="226"/>
    </location>
</feature>
<proteinExistence type="predicted"/>
<feature type="transmembrane region" description="Helical" evidence="1">
    <location>
        <begin position="272"/>
        <end position="295"/>
    </location>
</feature>
<dbReference type="PANTHER" id="PTHR23021">
    <property type="entry name" value="SERPENTINE RECEPTOR, CLASS T"/>
    <property type="match status" value="1"/>
</dbReference>
<feature type="transmembrane region" description="Helical" evidence="1">
    <location>
        <begin position="72"/>
        <end position="92"/>
    </location>
</feature>
<gene>
    <name evidence="2" type="ORF">QR680_010097</name>
</gene>
<evidence type="ECO:0000313" key="3">
    <source>
        <dbReference type="Proteomes" id="UP001175271"/>
    </source>
</evidence>
<reference evidence="2" key="1">
    <citation type="submission" date="2023-06" db="EMBL/GenBank/DDBJ databases">
        <title>Genomic analysis of the entomopathogenic nematode Steinernema hermaphroditum.</title>
        <authorList>
            <person name="Schwarz E.M."/>
            <person name="Heppert J.K."/>
            <person name="Baniya A."/>
            <person name="Schwartz H.T."/>
            <person name="Tan C.-H."/>
            <person name="Antoshechkin I."/>
            <person name="Sternberg P.W."/>
            <person name="Goodrich-Blair H."/>
            <person name="Dillman A.R."/>
        </authorList>
    </citation>
    <scope>NUCLEOTIDE SEQUENCE</scope>
    <source>
        <strain evidence="2">PS9179</strain>
        <tissue evidence="2">Whole animal</tissue>
    </source>
</reference>
<keyword evidence="1" id="KW-1133">Transmembrane helix</keyword>
<accession>A0AA39IMQ2</accession>
<keyword evidence="1" id="KW-0472">Membrane</keyword>
<dbReference type="AlphaFoldDB" id="A0AA39IMQ2"/>